<dbReference type="Gene3D" id="1.20.120.450">
    <property type="entry name" value="dinb family like domain"/>
    <property type="match status" value="1"/>
</dbReference>
<protein>
    <submittedName>
        <fullName evidence="4">Damage-inducible protein DinB</fullName>
    </submittedName>
</protein>
<dbReference type="InterPro" id="IPR007837">
    <property type="entry name" value="DinB"/>
</dbReference>
<dbReference type="OrthoDB" id="25666at2"/>
<dbReference type="PANTHER" id="PTHR37302">
    <property type="entry name" value="SLR1116 PROTEIN"/>
    <property type="match status" value="1"/>
</dbReference>
<gene>
    <name evidence="4" type="ORF">DL346_10780</name>
</gene>
<comment type="similarity">
    <text evidence="1">Belongs to the DinB family.</text>
</comment>
<evidence type="ECO:0000256" key="2">
    <source>
        <dbReference type="ARBA" id="ARBA00022723"/>
    </source>
</evidence>
<dbReference type="EMBL" id="QLUW01000002">
    <property type="protein sequence ID" value="RAP75907.1"/>
    <property type="molecule type" value="Genomic_DNA"/>
</dbReference>
<feature type="binding site" evidence="3">
    <location>
        <position position="126"/>
    </location>
    <ligand>
        <name>a divalent metal cation</name>
        <dbReference type="ChEBI" id="CHEBI:60240"/>
    </ligand>
</feature>
<organism evidence="4 5">
    <name type="scientific">Paenibacillus montanisoli</name>
    <dbReference type="NCBI Taxonomy" id="2081970"/>
    <lineage>
        <taxon>Bacteria</taxon>
        <taxon>Bacillati</taxon>
        <taxon>Bacillota</taxon>
        <taxon>Bacilli</taxon>
        <taxon>Bacillales</taxon>
        <taxon>Paenibacillaceae</taxon>
        <taxon>Paenibacillus</taxon>
    </lineage>
</organism>
<evidence type="ECO:0000256" key="3">
    <source>
        <dbReference type="PIRSR" id="PIRSR607837-1"/>
    </source>
</evidence>
<accession>A0A328TZD8</accession>
<evidence type="ECO:0000313" key="5">
    <source>
        <dbReference type="Proteomes" id="UP000249260"/>
    </source>
</evidence>
<feature type="binding site" evidence="3">
    <location>
        <position position="44"/>
    </location>
    <ligand>
        <name>a divalent metal cation</name>
        <dbReference type="ChEBI" id="CHEBI:60240"/>
    </ligand>
</feature>
<keyword evidence="2 3" id="KW-0479">Metal-binding</keyword>
<dbReference type="AlphaFoldDB" id="A0A328TZD8"/>
<dbReference type="Proteomes" id="UP000249260">
    <property type="component" value="Unassembled WGS sequence"/>
</dbReference>
<dbReference type="SUPFAM" id="SSF109854">
    <property type="entry name" value="DinB/YfiT-like putative metalloenzymes"/>
    <property type="match status" value="1"/>
</dbReference>
<keyword evidence="5" id="KW-1185">Reference proteome</keyword>
<dbReference type="InterPro" id="IPR034660">
    <property type="entry name" value="DinB/YfiT-like"/>
</dbReference>
<dbReference type="GO" id="GO:0046872">
    <property type="term" value="F:metal ion binding"/>
    <property type="evidence" value="ECO:0007669"/>
    <property type="project" value="UniProtKB-KW"/>
</dbReference>
<proteinExistence type="inferred from homology"/>
<comment type="caution">
    <text evidence="4">The sequence shown here is derived from an EMBL/GenBank/DDBJ whole genome shotgun (WGS) entry which is preliminary data.</text>
</comment>
<evidence type="ECO:0000256" key="1">
    <source>
        <dbReference type="ARBA" id="ARBA00008635"/>
    </source>
</evidence>
<evidence type="ECO:0000313" key="4">
    <source>
        <dbReference type="EMBL" id="RAP75907.1"/>
    </source>
</evidence>
<reference evidence="4 5" key="1">
    <citation type="submission" date="2018-06" db="EMBL/GenBank/DDBJ databases">
        <title>Paenibacillus montanisoli sp. nov., isolated from mountain area soil.</title>
        <authorList>
            <person name="Wu M."/>
        </authorList>
    </citation>
    <scope>NUCLEOTIDE SEQUENCE [LARGE SCALE GENOMIC DNA]</scope>
    <source>
        <strain evidence="4 5">RA17</strain>
    </source>
</reference>
<dbReference type="RefSeq" id="WP_112882132.1">
    <property type="nucleotide sequence ID" value="NZ_QLUW01000002.1"/>
</dbReference>
<dbReference type="PANTHER" id="PTHR37302:SF3">
    <property type="entry name" value="DAMAGE-INDUCIBLE PROTEIN DINB"/>
    <property type="match status" value="1"/>
</dbReference>
<name>A0A328TZD8_9BACL</name>
<sequence length="168" mass="19912">MLKLFEYNWQVRNEWFNWCEQADEHELTKERTGGMGSILYTLYHIVDVEYSWISGLQGREPQYVQFEDCADVRKLREYAARCRAEIAPFIHGWKDDLETNVLTDQNNEGEWENFSYGEIMRHVIAHEIHHIGQLSIWSREIGKKPVTANLIRRGLFKEEIKAEGKHSL</sequence>
<dbReference type="Pfam" id="PF05163">
    <property type="entry name" value="DinB"/>
    <property type="match status" value="1"/>
</dbReference>
<feature type="binding site" evidence="3">
    <location>
        <position position="130"/>
    </location>
    <ligand>
        <name>a divalent metal cation</name>
        <dbReference type="ChEBI" id="CHEBI:60240"/>
    </ligand>
</feature>